<feature type="transmembrane region" description="Helical" evidence="1">
    <location>
        <begin position="52"/>
        <end position="75"/>
    </location>
</feature>
<evidence type="ECO:0000256" key="1">
    <source>
        <dbReference type="SAM" id="Phobius"/>
    </source>
</evidence>
<keyword evidence="1" id="KW-0472">Membrane</keyword>
<dbReference type="EMBL" id="FNBM01000004">
    <property type="protein sequence ID" value="SDF73271.1"/>
    <property type="molecule type" value="Genomic_DNA"/>
</dbReference>
<evidence type="ECO:0000313" key="2">
    <source>
        <dbReference type="EMBL" id="SDF73271.1"/>
    </source>
</evidence>
<dbReference type="Proteomes" id="UP000243378">
    <property type="component" value="Unassembled WGS sequence"/>
</dbReference>
<dbReference type="RefSeq" id="WP_070881796.1">
    <property type="nucleotide sequence ID" value="NZ_CP076114.1"/>
</dbReference>
<name>A0A1G7NH76_9GAMM</name>
<dbReference type="STRING" id="640205.SAMN05216381_2289"/>
<feature type="transmembrane region" description="Helical" evidence="1">
    <location>
        <begin position="81"/>
        <end position="102"/>
    </location>
</feature>
<dbReference type="EMBL" id="CP076114">
    <property type="protein sequence ID" value="UUD65026.1"/>
    <property type="molecule type" value="Genomic_DNA"/>
</dbReference>
<accession>A0A1G7NH76</accession>
<dbReference type="AlphaFoldDB" id="A0A1G7NH76"/>
<keyword evidence="1" id="KW-1133">Transmembrane helix</keyword>
<gene>
    <name evidence="3" type="ORF">D16iCDA_04915</name>
    <name evidence="2" type="ORF">SAMN05216381_2289</name>
</gene>
<evidence type="ECO:0000313" key="5">
    <source>
        <dbReference type="Proteomes" id="UP000887421"/>
    </source>
</evidence>
<evidence type="ECO:0000313" key="4">
    <source>
        <dbReference type="Proteomes" id="UP000243378"/>
    </source>
</evidence>
<keyword evidence="1" id="KW-0812">Transmembrane</keyword>
<dbReference type="OrthoDB" id="7031914at2"/>
<keyword evidence="5" id="KW-1185">Reference proteome</keyword>
<reference evidence="2 4" key="1">
    <citation type="submission" date="2016-10" db="EMBL/GenBank/DDBJ databases">
        <authorList>
            <person name="de Groot N.N."/>
        </authorList>
    </citation>
    <scope>NUCLEOTIDE SEQUENCE [LARGE SCALE GENOMIC DNA]</scope>
    <source>
        <strain evidence="2 4">LMG 25475</strain>
    </source>
</reference>
<protein>
    <submittedName>
        <fullName evidence="2">Holin-X, holin superfamily III</fullName>
    </submittedName>
    <submittedName>
        <fullName evidence="3">Phage holin family protein</fullName>
    </submittedName>
</protein>
<proteinExistence type="predicted"/>
<evidence type="ECO:0000313" key="3">
    <source>
        <dbReference type="EMBL" id="UUD65026.1"/>
    </source>
</evidence>
<organism evidence="2 4">
    <name type="scientific">Phytopseudomonas seleniipraecipitans</name>
    <dbReference type="NCBI Taxonomy" id="640205"/>
    <lineage>
        <taxon>Bacteria</taxon>
        <taxon>Pseudomonadati</taxon>
        <taxon>Pseudomonadota</taxon>
        <taxon>Gammaproteobacteria</taxon>
        <taxon>Pseudomonadales</taxon>
        <taxon>Pseudomonadaceae</taxon>
        <taxon>Phytopseudomonas</taxon>
    </lineage>
</organism>
<dbReference type="Proteomes" id="UP000887421">
    <property type="component" value="Chromosome"/>
</dbReference>
<dbReference type="InterPro" id="IPR009937">
    <property type="entry name" value="Phage_holin_3_6"/>
</dbReference>
<dbReference type="Pfam" id="PF07332">
    <property type="entry name" value="Phage_holin_3_6"/>
    <property type="match status" value="1"/>
</dbReference>
<sequence>MNDDPRQQPPMEPSLLGLLRQLTREVQTLFTKELALAKVELNASLQATKTGIAAVAGGAIVLLCGLLMLLLSAVYGLSTVVAPWLAALIVGVVVVVIGLIMLRIGQQKFAPSQLTPERTLDSLQKDKEAVQRQMS</sequence>
<reference evidence="3" key="2">
    <citation type="submission" date="2021-05" db="EMBL/GenBank/DDBJ databases">
        <title>Complete genome sequence of Pseudomonas seleniipraecipitans strain D1-6.</title>
        <authorList>
            <person name="Lafi F."/>
            <person name="Eida A."/>
            <person name="Alam I."/>
            <person name="Hert H."/>
            <person name="Saad M."/>
        </authorList>
    </citation>
    <scope>NUCLEOTIDE SEQUENCE</scope>
    <source>
        <strain evidence="3">D1-6</strain>
    </source>
</reference>